<feature type="region of interest" description="Disordered" evidence="8">
    <location>
        <begin position="1"/>
        <end position="49"/>
    </location>
</feature>
<dbReference type="STRING" id="1848.SAMN05443637_11378"/>
<protein>
    <submittedName>
        <fullName evidence="11">Cell division protein FtsQ</fullName>
    </submittedName>
</protein>
<dbReference type="InterPro" id="IPR005548">
    <property type="entry name" value="Cell_div_FtsQ/DivIB_C"/>
</dbReference>
<evidence type="ECO:0000256" key="6">
    <source>
        <dbReference type="ARBA" id="ARBA00023136"/>
    </source>
</evidence>
<dbReference type="InterPro" id="IPR050487">
    <property type="entry name" value="FtsQ_DivIB"/>
</dbReference>
<keyword evidence="12" id="KW-1185">Reference proteome</keyword>
<feature type="domain" description="POTRA" evidence="10">
    <location>
        <begin position="84"/>
        <end position="152"/>
    </location>
</feature>
<dbReference type="InterPro" id="IPR034746">
    <property type="entry name" value="POTRA"/>
</dbReference>
<evidence type="ECO:0000256" key="3">
    <source>
        <dbReference type="ARBA" id="ARBA00022618"/>
    </source>
</evidence>
<dbReference type="EMBL" id="FRAP01000013">
    <property type="protein sequence ID" value="SHK85516.1"/>
    <property type="molecule type" value="Genomic_DNA"/>
</dbReference>
<evidence type="ECO:0000256" key="5">
    <source>
        <dbReference type="ARBA" id="ARBA00022989"/>
    </source>
</evidence>
<dbReference type="PANTHER" id="PTHR37820:SF1">
    <property type="entry name" value="CELL DIVISION PROTEIN FTSQ"/>
    <property type="match status" value="1"/>
</dbReference>
<sequence length="277" mass="28474">MARTARTSARASTRPTRAVGDAAAEAGRGAGARQHRTGRGRRPRREVHPGVFRRRRVTALVVAVLVLAGLSIGGRALVYDAGLFDVEGVSVTGTVTLSPEEVIATAAVPHGAPLAEIDTARIAARVATLPAVATAAVERSWPHTVAIEIVERVPVGVVSNGGEDALVDATGAVYAGVPAPDLPRFAFAGVGPDDPATLAAVAALAALPAEVRSQVRAVEAARGAGSPQITFELTEGRRVRWGSPDRAAAKAAVLVPLLTQPGRVFDVASPDLPTVMR</sequence>
<comment type="subcellular location">
    <subcellularLocation>
        <location evidence="1">Membrane</location>
    </subcellularLocation>
</comment>
<proteinExistence type="predicted"/>
<evidence type="ECO:0000256" key="1">
    <source>
        <dbReference type="ARBA" id="ARBA00004370"/>
    </source>
</evidence>
<gene>
    <name evidence="11" type="ORF">SAMN05443637_11378</name>
</gene>
<feature type="transmembrane region" description="Helical" evidence="9">
    <location>
        <begin position="57"/>
        <end position="78"/>
    </location>
</feature>
<evidence type="ECO:0000313" key="12">
    <source>
        <dbReference type="Proteomes" id="UP000184363"/>
    </source>
</evidence>
<evidence type="ECO:0000256" key="9">
    <source>
        <dbReference type="SAM" id="Phobius"/>
    </source>
</evidence>
<dbReference type="Gene3D" id="3.10.20.310">
    <property type="entry name" value="membrane protein fhac"/>
    <property type="match status" value="1"/>
</dbReference>
<feature type="compositionally biased region" description="Basic residues" evidence="8">
    <location>
        <begin position="33"/>
        <end position="49"/>
    </location>
</feature>
<dbReference type="Proteomes" id="UP000184363">
    <property type="component" value="Unassembled WGS sequence"/>
</dbReference>
<evidence type="ECO:0000313" key="11">
    <source>
        <dbReference type="EMBL" id="SHK85516.1"/>
    </source>
</evidence>
<organism evidence="11 12">
    <name type="scientific">Pseudonocardia thermophila</name>
    <dbReference type="NCBI Taxonomy" id="1848"/>
    <lineage>
        <taxon>Bacteria</taxon>
        <taxon>Bacillati</taxon>
        <taxon>Actinomycetota</taxon>
        <taxon>Actinomycetes</taxon>
        <taxon>Pseudonocardiales</taxon>
        <taxon>Pseudonocardiaceae</taxon>
        <taxon>Pseudonocardia</taxon>
    </lineage>
</organism>
<dbReference type="PANTHER" id="PTHR37820">
    <property type="entry name" value="CELL DIVISION PROTEIN DIVIB"/>
    <property type="match status" value="1"/>
</dbReference>
<evidence type="ECO:0000256" key="4">
    <source>
        <dbReference type="ARBA" id="ARBA00022692"/>
    </source>
</evidence>
<name>A0A1M6VW06_PSETH</name>
<evidence type="ECO:0000256" key="8">
    <source>
        <dbReference type="SAM" id="MobiDB-lite"/>
    </source>
</evidence>
<accession>A0A1M6VW06</accession>
<dbReference type="GO" id="GO:0005886">
    <property type="term" value="C:plasma membrane"/>
    <property type="evidence" value="ECO:0007669"/>
    <property type="project" value="TreeGrafter"/>
</dbReference>
<dbReference type="PROSITE" id="PS51779">
    <property type="entry name" value="POTRA"/>
    <property type="match status" value="1"/>
</dbReference>
<dbReference type="GO" id="GO:0051301">
    <property type="term" value="P:cell division"/>
    <property type="evidence" value="ECO:0007669"/>
    <property type="project" value="UniProtKB-KW"/>
</dbReference>
<dbReference type="Pfam" id="PF03799">
    <property type="entry name" value="FtsQ_DivIB_C"/>
    <property type="match status" value="1"/>
</dbReference>
<reference evidence="11 12" key="1">
    <citation type="submission" date="2016-11" db="EMBL/GenBank/DDBJ databases">
        <authorList>
            <person name="Jaros S."/>
            <person name="Januszkiewicz K."/>
            <person name="Wedrychowicz H."/>
        </authorList>
    </citation>
    <scope>NUCLEOTIDE SEQUENCE [LARGE SCALE GENOMIC DNA]</scope>
    <source>
        <strain evidence="11 12">DSM 43832</strain>
    </source>
</reference>
<feature type="compositionally biased region" description="Low complexity" evidence="8">
    <location>
        <begin position="1"/>
        <end position="27"/>
    </location>
</feature>
<dbReference type="OrthoDB" id="9790760at2"/>
<keyword evidence="7" id="KW-0131">Cell cycle</keyword>
<dbReference type="RefSeq" id="WP_073458174.1">
    <property type="nucleotide sequence ID" value="NZ_CALGVN010000040.1"/>
</dbReference>
<keyword evidence="4 9" id="KW-0812">Transmembrane</keyword>
<dbReference type="InterPro" id="IPR013685">
    <property type="entry name" value="POTRA_FtsQ_type"/>
</dbReference>
<evidence type="ECO:0000256" key="2">
    <source>
        <dbReference type="ARBA" id="ARBA00022475"/>
    </source>
</evidence>
<keyword evidence="6 9" id="KW-0472">Membrane</keyword>
<evidence type="ECO:0000259" key="10">
    <source>
        <dbReference type="PROSITE" id="PS51779"/>
    </source>
</evidence>
<keyword evidence="5 9" id="KW-1133">Transmembrane helix</keyword>
<dbReference type="AlphaFoldDB" id="A0A1M6VW06"/>
<keyword evidence="3 11" id="KW-0132">Cell division</keyword>
<evidence type="ECO:0000256" key="7">
    <source>
        <dbReference type="ARBA" id="ARBA00023306"/>
    </source>
</evidence>
<keyword evidence="2" id="KW-1003">Cell membrane</keyword>
<dbReference type="Pfam" id="PF08478">
    <property type="entry name" value="POTRA_1"/>
    <property type="match status" value="1"/>
</dbReference>